<protein>
    <submittedName>
        <fullName evidence="1">Loader and inhibitor of phage G40P</fullName>
    </submittedName>
</protein>
<gene>
    <name evidence="1" type="ORF">SAMN00808754_1966</name>
</gene>
<dbReference type="EMBL" id="LT838272">
    <property type="protein sequence ID" value="SMB97824.1"/>
    <property type="molecule type" value="Genomic_DNA"/>
</dbReference>
<sequence>MTEQEAAYLVALAAANFPALQEKDLGPTVELWYRLLQDLPYQVVEKALLKVLSEVRYFPTVAEIRQAAAEIMQPETLSPGEAWALVLQAVKRYGSYREAEALAALPEDVARAVRYLGWREICLSEQPEVVRAQFMKVYEQVIGRQRESVVTPREVRELTAKIAQQKALGGGKVVALPKAGEK</sequence>
<keyword evidence="2" id="KW-1185">Reference proteome</keyword>
<name>A0A1W1VY94_9FIRM</name>
<accession>A0A1W1VY94</accession>
<dbReference type="Proteomes" id="UP000192569">
    <property type="component" value="Chromosome I"/>
</dbReference>
<evidence type="ECO:0000313" key="2">
    <source>
        <dbReference type="Proteomes" id="UP000192569"/>
    </source>
</evidence>
<dbReference type="AlphaFoldDB" id="A0A1W1VY94"/>
<reference evidence="1 2" key="1">
    <citation type="submission" date="2017-04" db="EMBL/GenBank/DDBJ databases">
        <authorList>
            <person name="Afonso C.L."/>
            <person name="Miller P.J."/>
            <person name="Scott M.A."/>
            <person name="Spackman E."/>
            <person name="Goraichik I."/>
            <person name="Dimitrov K.M."/>
            <person name="Suarez D.L."/>
            <person name="Swayne D.E."/>
        </authorList>
    </citation>
    <scope>NUCLEOTIDE SEQUENCE [LARGE SCALE GENOMIC DNA]</scope>
    <source>
        <strain evidence="1 2">ToBE</strain>
    </source>
</reference>
<organism evidence="1 2">
    <name type="scientific">Thermanaeromonas toyohensis ToBE</name>
    <dbReference type="NCBI Taxonomy" id="698762"/>
    <lineage>
        <taxon>Bacteria</taxon>
        <taxon>Bacillati</taxon>
        <taxon>Bacillota</taxon>
        <taxon>Clostridia</taxon>
        <taxon>Neomoorellales</taxon>
        <taxon>Neomoorellaceae</taxon>
        <taxon>Thermanaeromonas</taxon>
    </lineage>
</organism>
<dbReference type="RefSeq" id="WP_084665548.1">
    <property type="nucleotide sequence ID" value="NZ_LT838272.1"/>
</dbReference>
<dbReference type="Gene3D" id="1.10.8.200">
    <property type="entry name" value="Replisome organizer (g39p helicase loader/inhibitor protein)"/>
    <property type="match status" value="1"/>
</dbReference>
<proteinExistence type="predicted"/>
<dbReference type="STRING" id="698762.SAMN00808754_1966"/>
<evidence type="ECO:0000313" key="1">
    <source>
        <dbReference type="EMBL" id="SMB97824.1"/>
    </source>
</evidence>
<dbReference type="OrthoDB" id="1634442at2"/>